<dbReference type="InterPro" id="IPR010753">
    <property type="entry name" value="DUF1330"/>
</dbReference>
<dbReference type="Pfam" id="PF07045">
    <property type="entry name" value="DUF1330"/>
    <property type="match status" value="1"/>
</dbReference>
<feature type="domain" description="DUF1330" evidence="1">
    <location>
        <begin position="2"/>
        <end position="96"/>
    </location>
</feature>
<gene>
    <name evidence="2" type="ORF">ENK01_01685</name>
</gene>
<organism evidence="2">
    <name type="scientific">Hellea balneolensis</name>
    <dbReference type="NCBI Taxonomy" id="287478"/>
    <lineage>
        <taxon>Bacteria</taxon>
        <taxon>Pseudomonadati</taxon>
        <taxon>Pseudomonadota</taxon>
        <taxon>Alphaproteobacteria</taxon>
        <taxon>Maricaulales</taxon>
        <taxon>Robiginitomaculaceae</taxon>
        <taxon>Hellea</taxon>
    </lineage>
</organism>
<dbReference type="InterPro" id="IPR011008">
    <property type="entry name" value="Dimeric_a/b-barrel"/>
</dbReference>
<accession>A0A7V5NWX4</accession>
<dbReference type="PANTHER" id="PTHR41521">
    <property type="match status" value="1"/>
</dbReference>
<dbReference type="Proteomes" id="UP000885806">
    <property type="component" value="Unassembled WGS sequence"/>
</dbReference>
<dbReference type="SUPFAM" id="SSF54909">
    <property type="entry name" value="Dimeric alpha+beta barrel"/>
    <property type="match status" value="1"/>
</dbReference>
<dbReference type="AlphaFoldDB" id="A0A7V5NWX4"/>
<name>A0A7V5NWX4_9PROT</name>
<sequence>MSAYMVIAAEIDDRDRFMLYAQEAARLVTQFGGQYVVKGAEPQLLEGRPIGEARLVISRWPDKERALAFWNSAQYAKLRQIRAGTARVRVILLEGVDEGGDAG</sequence>
<protein>
    <submittedName>
        <fullName evidence="2">DUF1330 domain-containing protein</fullName>
    </submittedName>
</protein>
<proteinExistence type="predicted"/>
<dbReference type="Gene3D" id="3.30.70.100">
    <property type="match status" value="1"/>
</dbReference>
<dbReference type="PANTHER" id="PTHR41521:SF4">
    <property type="entry name" value="BLR0684 PROTEIN"/>
    <property type="match status" value="1"/>
</dbReference>
<evidence type="ECO:0000259" key="1">
    <source>
        <dbReference type="Pfam" id="PF07045"/>
    </source>
</evidence>
<reference evidence="2" key="1">
    <citation type="journal article" date="2020" name="mSystems">
        <title>Genome- and Community-Level Interaction Insights into Carbon Utilization and Element Cycling Functions of Hydrothermarchaeota in Hydrothermal Sediment.</title>
        <authorList>
            <person name="Zhou Z."/>
            <person name="Liu Y."/>
            <person name="Xu W."/>
            <person name="Pan J."/>
            <person name="Luo Z.H."/>
            <person name="Li M."/>
        </authorList>
    </citation>
    <scope>NUCLEOTIDE SEQUENCE [LARGE SCALE GENOMIC DNA]</scope>
    <source>
        <strain evidence="2">HyVt-538</strain>
    </source>
</reference>
<evidence type="ECO:0000313" key="2">
    <source>
        <dbReference type="EMBL" id="HHI88640.1"/>
    </source>
</evidence>
<dbReference type="EMBL" id="DROP01000114">
    <property type="protein sequence ID" value="HHI88640.1"/>
    <property type="molecule type" value="Genomic_DNA"/>
</dbReference>
<comment type="caution">
    <text evidence="2">The sequence shown here is derived from an EMBL/GenBank/DDBJ whole genome shotgun (WGS) entry which is preliminary data.</text>
</comment>